<feature type="region of interest" description="Disordered" evidence="1">
    <location>
        <begin position="79"/>
        <end position="179"/>
    </location>
</feature>
<dbReference type="HOGENOM" id="CLU_140002_0_0_1"/>
<accession>A0A0D3FB16</accession>
<feature type="compositionally biased region" description="Polar residues" evidence="1">
    <location>
        <begin position="161"/>
        <end position="170"/>
    </location>
</feature>
<dbReference type="AlphaFoldDB" id="A0A0D3FB16"/>
<organism evidence="2">
    <name type="scientific">Oryza barthii</name>
    <dbReference type="NCBI Taxonomy" id="65489"/>
    <lineage>
        <taxon>Eukaryota</taxon>
        <taxon>Viridiplantae</taxon>
        <taxon>Streptophyta</taxon>
        <taxon>Embryophyta</taxon>
        <taxon>Tracheophyta</taxon>
        <taxon>Spermatophyta</taxon>
        <taxon>Magnoliopsida</taxon>
        <taxon>Liliopsida</taxon>
        <taxon>Poales</taxon>
        <taxon>Poaceae</taxon>
        <taxon>BOP clade</taxon>
        <taxon>Oryzoideae</taxon>
        <taxon>Oryzeae</taxon>
        <taxon>Oryzinae</taxon>
        <taxon>Oryza</taxon>
    </lineage>
</organism>
<name>A0A0D3FB16_9ORYZ</name>
<proteinExistence type="predicted"/>
<sequence length="179" mass="20309">MEKAVAQTLKVVRSGRKSTVTISKNTRCTNFIFKLMAKKRRLSPALRQPRHRDRRLLLLLQWQRRIHLRSLARRRQEQRARTAAQVAHEKQAMETLARSAREEGSSPGAGSDGERARGGGAAAGGGRRQVRRDHPRRPLTSPTPCRRRPPRPPKTTTTIPSSWLASSQPSRPYPERESE</sequence>
<reference evidence="2" key="1">
    <citation type="journal article" date="2009" name="Rice">
        <title>De Novo Next Generation Sequencing of Plant Genomes.</title>
        <authorList>
            <person name="Rounsley S."/>
            <person name="Marri P.R."/>
            <person name="Yu Y."/>
            <person name="He R."/>
            <person name="Sisneros N."/>
            <person name="Goicoechea J.L."/>
            <person name="Lee S.J."/>
            <person name="Angelova A."/>
            <person name="Kudrna D."/>
            <person name="Luo M."/>
            <person name="Affourtit J."/>
            <person name="Desany B."/>
            <person name="Knight J."/>
            <person name="Niazi F."/>
            <person name="Egholm M."/>
            <person name="Wing R.A."/>
        </authorList>
    </citation>
    <scope>NUCLEOTIDE SEQUENCE [LARGE SCALE GENOMIC DNA]</scope>
    <source>
        <strain evidence="2">cv. IRGC 105608</strain>
    </source>
</reference>
<dbReference type="PaxDb" id="65489-OBART02G34190.1"/>
<dbReference type="Gramene" id="OBART02G34190.1">
    <property type="protein sequence ID" value="OBART02G34190.1"/>
    <property type="gene ID" value="OBART02G34190"/>
</dbReference>
<keyword evidence="3" id="KW-1185">Reference proteome</keyword>
<reference evidence="2" key="2">
    <citation type="submission" date="2015-03" db="UniProtKB">
        <authorList>
            <consortium name="EnsemblPlants"/>
        </authorList>
    </citation>
    <scope>IDENTIFICATION</scope>
</reference>
<feature type="compositionally biased region" description="Gly residues" evidence="1">
    <location>
        <begin position="118"/>
        <end position="127"/>
    </location>
</feature>
<evidence type="ECO:0000313" key="3">
    <source>
        <dbReference type="Proteomes" id="UP000026960"/>
    </source>
</evidence>
<protein>
    <submittedName>
        <fullName evidence="2">Uncharacterized protein</fullName>
    </submittedName>
</protein>
<evidence type="ECO:0000313" key="2">
    <source>
        <dbReference type="EnsemblPlants" id="OBART02G34190.1"/>
    </source>
</evidence>
<dbReference type="Proteomes" id="UP000026960">
    <property type="component" value="Chromosome 2"/>
</dbReference>
<dbReference type="EnsemblPlants" id="OBART02G34190.1">
    <property type="protein sequence ID" value="OBART02G34190.1"/>
    <property type="gene ID" value="OBART02G34190"/>
</dbReference>
<feature type="compositionally biased region" description="Basic residues" evidence="1">
    <location>
        <begin position="128"/>
        <end position="137"/>
    </location>
</feature>
<evidence type="ECO:0000256" key="1">
    <source>
        <dbReference type="SAM" id="MobiDB-lite"/>
    </source>
</evidence>